<evidence type="ECO:0000256" key="5">
    <source>
        <dbReference type="ARBA" id="ARBA00038359"/>
    </source>
</evidence>
<evidence type="ECO:0000256" key="1">
    <source>
        <dbReference type="ARBA" id="ARBA00004141"/>
    </source>
</evidence>
<feature type="domain" description="Rhodopsin" evidence="8">
    <location>
        <begin position="26"/>
        <end position="258"/>
    </location>
</feature>
<dbReference type="OMA" id="IAIICAM"/>
<dbReference type="Proteomes" id="UP000034112">
    <property type="component" value="Unassembled WGS sequence"/>
</dbReference>
<gene>
    <name evidence="9" type="ORF">THAR02_07971</name>
</gene>
<dbReference type="OrthoDB" id="5417887at2759"/>
<dbReference type="EMBL" id="JOKZ01000289">
    <property type="protein sequence ID" value="KKO99937.1"/>
    <property type="molecule type" value="Genomic_DNA"/>
</dbReference>
<feature type="transmembrane region" description="Helical" evidence="7">
    <location>
        <begin position="38"/>
        <end position="62"/>
    </location>
</feature>
<comment type="similarity">
    <text evidence="5">Belongs to the SAT4 family.</text>
</comment>
<organism evidence="9 10">
    <name type="scientific">Trichoderma harzianum</name>
    <name type="common">Hypocrea lixii</name>
    <dbReference type="NCBI Taxonomy" id="5544"/>
    <lineage>
        <taxon>Eukaryota</taxon>
        <taxon>Fungi</taxon>
        <taxon>Dikarya</taxon>
        <taxon>Ascomycota</taxon>
        <taxon>Pezizomycotina</taxon>
        <taxon>Sordariomycetes</taxon>
        <taxon>Hypocreomycetidae</taxon>
        <taxon>Hypocreales</taxon>
        <taxon>Hypocreaceae</taxon>
        <taxon>Trichoderma</taxon>
    </lineage>
</organism>
<dbReference type="InterPro" id="IPR049326">
    <property type="entry name" value="Rhodopsin_dom_fungi"/>
</dbReference>
<dbReference type="GO" id="GO:0016020">
    <property type="term" value="C:membrane"/>
    <property type="evidence" value="ECO:0007669"/>
    <property type="project" value="UniProtKB-SubCell"/>
</dbReference>
<evidence type="ECO:0000256" key="7">
    <source>
        <dbReference type="SAM" id="Phobius"/>
    </source>
</evidence>
<feature type="transmembrane region" description="Helical" evidence="7">
    <location>
        <begin position="121"/>
        <end position="141"/>
    </location>
</feature>
<dbReference type="Pfam" id="PF20684">
    <property type="entry name" value="Fung_rhodopsin"/>
    <property type="match status" value="1"/>
</dbReference>
<evidence type="ECO:0000256" key="4">
    <source>
        <dbReference type="ARBA" id="ARBA00023136"/>
    </source>
</evidence>
<keyword evidence="2 7" id="KW-0812">Transmembrane</keyword>
<evidence type="ECO:0000313" key="9">
    <source>
        <dbReference type="EMBL" id="KKO99937.1"/>
    </source>
</evidence>
<dbReference type="PANTHER" id="PTHR33048:SF92">
    <property type="entry name" value="INTEGRAL MEMBRANE PROTEIN"/>
    <property type="match status" value="1"/>
</dbReference>
<feature type="transmembrane region" description="Helical" evidence="7">
    <location>
        <begin position="161"/>
        <end position="182"/>
    </location>
</feature>
<dbReference type="AlphaFoldDB" id="A0A0F9XH96"/>
<feature type="region of interest" description="Disordered" evidence="6">
    <location>
        <begin position="320"/>
        <end position="340"/>
    </location>
</feature>
<feature type="transmembrane region" description="Helical" evidence="7">
    <location>
        <begin position="194"/>
        <end position="212"/>
    </location>
</feature>
<evidence type="ECO:0000313" key="10">
    <source>
        <dbReference type="Proteomes" id="UP000034112"/>
    </source>
</evidence>
<evidence type="ECO:0000256" key="3">
    <source>
        <dbReference type="ARBA" id="ARBA00022989"/>
    </source>
</evidence>
<evidence type="ECO:0000256" key="2">
    <source>
        <dbReference type="ARBA" id="ARBA00022692"/>
    </source>
</evidence>
<keyword evidence="4 7" id="KW-0472">Membrane</keyword>
<dbReference type="InterPro" id="IPR052337">
    <property type="entry name" value="SAT4-like"/>
</dbReference>
<dbReference type="PANTHER" id="PTHR33048">
    <property type="entry name" value="PTH11-LIKE INTEGRAL MEMBRANE PROTEIN (AFU_ORTHOLOGUE AFUA_5G11245)"/>
    <property type="match status" value="1"/>
</dbReference>
<feature type="transmembrane region" description="Helical" evidence="7">
    <location>
        <begin position="232"/>
        <end position="253"/>
    </location>
</feature>
<reference evidence="10" key="1">
    <citation type="journal article" date="2015" name="Genome Announc.">
        <title>Draft whole-genome sequence of the biocontrol agent Trichoderma harzianum T6776.</title>
        <authorList>
            <person name="Baroncelli R."/>
            <person name="Piaggeschi G."/>
            <person name="Fiorini L."/>
            <person name="Bertolini E."/>
            <person name="Zapparata A."/>
            <person name="Pe M.E."/>
            <person name="Sarrocco S."/>
            <person name="Vannacci G."/>
        </authorList>
    </citation>
    <scope>NUCLEOTIDE SEQUENCE [LARGE SCALE GENOMIC DNA]</scope>
    <source>
        <strain evidence="10">T6776</strain>
    </source>
</reference>
<sequence length="340" mass="37279">MPNSMAPAMNVTMIVCSALSLIFMSLRFFSKHLVSTKLGIDDAVLLFSWLLFVTFIVLSIYATKFGLGKHYEDADLTKLPRLLYLLPIGQFFAVISVAVSKSSFILTLLKLVTVTWQKAALWFMLVTINGSMFSIAVVQFFQCSVPPTPGCVQNDAVIGLGSYAAGYSATMDLVLTAFPAIVIWNLQMKSSDKFGIIASMSLGIVAGVVGIYKTSTIGLVARNADFTYGTAFPLIWLSAEVSATVIAASIPFFRPLVRMIKGTEAKDSSYALSKVSRPGTNPLNRTHEQLEDDNRSDQYILKPGSNNILRETTYTVQHSYEGEDKANYTDHSQRGHGNAY</sequence>
<feature type="compositionally biased region" description="Basic and acidic residues" evidence="6">
    <location>
        <begin position="320"/>
        <end position="333"/>
    </location>
</feature>
<comment type="caution">
    <text evidence="9">The sequence shown here is derived from an EMBL/GenBank/DDBJ whole genome shotgun (WGS) entry which is preliminary data.</text>
</comment>
<name>A0A0F9XH96_TRIHA</name>
<keyword evidence="3 7" id="KW-1133">Transmembrane helix</keyword>
<accession>A0A0F9XH96</accession>
<protein>
    <recommendedName>
        <fullName evidence="8">Rhodopsin domain-containing protein</fullName>
    </recommendedName>
</protein>
<feature type="transmembrane region" description="Helical" evidence="7">
    <location>
        <begin position="6"/>
        <end position="26"/>
    </location>
</feature>
<comment type="subcellular location">
    <subcellularLocation>
        <location evidence="1">Membrane</location>
        <topology evidence="1">Multi-pass membrane protein</topology>
    </subcellularLocation>
</comment>
<feature type="transmembrane region" description="Helical" evidence="7">
    <location>
        <begin position="82"/>
        <end position="109"/>
    </location>
</feature>
<proteinExistence type="inferred from homology"/>
<evidence type="ECO:0000259" key="8">
    <source>
        <dbReference type="Pfam" id="PF20684"/>
    </source>
</evidence>
<evidence type="ECO:0000256" key="6">
    <source>
        <dbReference type="SAM" id="MobiDB-lite"/>
    </source>
</evidence>